<dbReference type="InterPro" id="IPR050298">
    <property type="entry name" value="Gram-neg_bact_OMP"/>
</dbReference>
<organism evidence="13 14">
    <name type="scientific">Ottowia cancrivicina</name>
    <dbReference type="NCBI Taxonomy" id="3040346"/>
    <lineage>
        <taxon>Bacteria</taxon>
        <taxon>Pseudomonadati</taxon>
        <taxon>Pseudomonadota</taxon>
        <taxon>Betaproteobacteria</taxon>
        <taxon>Burkholderiales</taxon>
        <taxon>Comamonadaceae</taxon>
        <taxon>Ottowia</taxon>
    </lineage>
</organism>
<evidence type="ECO:0000256" key="11">
    <source>
        <dbReference type="SAM" id="SignalP"/>
    </source>
</evidence>
<dbReference type="PRINTS" id="PR00184">
    <property type="entry name" value="NEISSPPORIN"/>
</dbReference>
<dbReference type="InterPro" id="IPR033900">
    <property type="entry name" value="Gram_neg_porin_domain"/>
</dbReference>
<evidence type="ECO:0000256" key="8">
    <source>
        <dbReference type="ARBA" id="ARBA00023114"/>
    </source>
</evidence>
<dbReference type="PRINTS" id="PR00182">
    <property type="entry name" value="ECOLNEIPORIN"/>
</dbReference>
<evidence type="ECO:0000256" key="5">
    <source>
        <dbReference type="ARBA" id="ARBA00022692"/>
    </source>
</evidence>
<dbReference type="PANTHER" id="PTHR34501">
    <property type="entry name" value="PROTEIN YDDL-RELATED"/>
    <property type="match status" value="1"/>
</dbReference>
<dbReference type="Gene3D" id="2.40.160.10">
    <property type="entry name" value="Porin"/>
    <property type="match status" value="1"/>
</dbReference>
<evidence type="ECO:0000259" key="12">
    <source>
        <dbReference type="Pfam" id="PF13609"/>
    </source>
</evidence>
<keyword evidence="10" id="KW-0998">Cell outer membrane</keyword>
<evidence type="ECO:0000256" key="1">
    <source>
        <dbReference type="ARBA" id="ARBA00004571"/>
    </source>
</evidence>
<dbReference type="InterPro" id="IPR001702">
    <property type="entry name" value="Porin_Gram-ve"/>
</dbReference>
<dbReference type="InterPro" id="IPR023614">
    <property type="entry name" value="Porin_dom_sf"/>
</dbReference>
<dbReference type="GO" id="GO:0009279">
    <property type="term" value="C:cell outer membrane"/>
    <property type="evidence" value="ECO:0007669"/>
    <property type="project" value="UniProtKB-SubCell"/>
</dbReference>
<evidence type="ECO:0000313" key="14">
    <source>
        <dbReference type="Proteomes" id="UP001237156"/>
    </source>
</evidence>
<keyword evidence="6 11" id="KW-0732">Signal</keyword>
<evidence type="ECO:0000256" key="2">
    <source>
        <dbReference type="ARBA" id="ARBA00011233"/>
    </source>
</evidence>
<dbReference type="PANTHER" id="PTHR34501:SF9">
    <property type="entry name" value="MAJOR OUTER MEMBRANE PROTEIN P.IA"/>
    <property type="match status" value="1"/>
</dbReference>
<dbReference type="Pfam" id="PF13609">
    <property type="entry name" value="Porin_4"/>
    <property type="match status" value="1"/>
</dbReference>
<keyword evidence="4" id="KW-1134">Transmembrane beta strand</keyword>
<feature type="chain" id="PRO_5043453950" evidence="11">
    <location>
        <begin position="20"/>
        <end position="333"/>
    </location>
</feature>
<dbReference type="GO" id="GO:0046930">
    <property type="term" value="C:pore complex"/>
    <property type="evidence" value="ECO:0007669"/>
    <property type="project" value="UniProtKB-KW"/>
</dbReference>
<comment type="subunit">
    <text evidence="2">Homotrimer.</text>
</comment>
<keyword evidence="14" id="KW-1185">Reference proteome</keyword>
<dbReference type="CDD" id="cd00342">
    <property type="entry name" value="gram_neg_porins"/>
    <property type="match status" value="1"/>
</dbReference>
<evidence type="ECO:0000256" key="7">
    <source>
        <dbReference type="ARBA" id="ARBA00023065"/>
    </source>
</evidence>
<dbReference type="GO" id="GO:0034220">
    <property type="term" value="P:monoatomic ion transmembrane transport"/>
    <property type="evidence" value="ECO:0007669"/>
    <property type="project" value="InterPro"/>
</dbReference>
<dbReference type="InterPro" id="IPR002299">
    <property type="entry name" value="Porin_Neis"/>
</dbReference>
<evidence type="ECO:0000256" key="6">
    <source>
        <dbReference type="ARBA" id="ARBA00022729"/>
    </source>
</evidence>
<dbReference type="AlphaFoldDB" id="A0AAW6RMX4"/>
<protein>
    <submittedName>
        <fullName evidence="13">Porin</fullName>
    </submittedName>
</protein>
<evidence type="ECO:0000256" key="4">
    <source>
        <dbReference type="ARBA" id="ARBA00022452"/>
    </source>
</evidence>
<evidence type="ECO:0000256" key="10">
    <source>
        <dbReference type="ARBA" id="ARBA00023237"/>
    </source>
</evidence>
<dbReference type="SUPFAM" id="SSF56935">
    <property type="entry name" value="Porins"/>
    <property type="match status" value="1"/>
</dbReference>
<proteinExistence type="predicted"/>
<dbReference type="RefSeq" id="WP_279525017.1">
    <property type="nucleotide sequence ID" value="NZ_JARVII010000028.1"/>
</dbReference>
<evidence type="ECO:0000256" key="3">
    <source>
        <dbReference type="ARBA" id="ARBA00022448"/>
    </source>
</evidence>
<evidence type="ECO:0000256" key="9">
    <source>
        <dbReference type="ARBA" id="ARBA00023136"/>
    </source>
</evidence>
<comment type="caution">
    <text evidence="13">The sequence shown here is derived from an EMBL/GenBank/DDBJ whole genome shotgun (WGS) entry which is preliminary data.</text>
</comment>
<dbReference type="EMBL" id="JARVII010000028">
    <property type="protein sequence ID" value="MDG9700262.1"/>
    <property type="molecule type" value="Genomic_DNA"/>
</dbReference>
<dbReference type="Proteomes" id="UP001237156">
    <property type="component" value="Unassembled WGS sequence"/>
</dbReference>
<accession>A0AAW6RMX4</accession>
<comment type="subcellular location">
    <subcellularLocation>
        <location evidence="1">Cell outer membrane</location>
        <topology evidence="1">Multi-pass membrane protein</topology>
    </subcellularLocation>
</comment>
<gene>
    <name evidence="13" type="ORF">QB898_11180</name>
</gene>
<keyword evidence="7" id="KW-0406">Ion transport</keyword>
<reference evidence="13 14" key="1">
    <citation type="submission" date="2023-04" db="EMBL/GenBank/DDBJ databases">
        <title>Ottowia paracancer sp. nov., isolated from human stomach.</title>
        <authorList>
            <person name="Song Y."/>
        </authorList>
    </citation>
    <scope>NUCLEOTIDE SEQUENCE [LARGE SCALE GENOMIC DNA]</scope>
    <source>
        <strain evidence="13 14">10c7w1</strain>
    </source>
</reference>
<keyword evidence="9" id="KW-0472">Membrane</keyword>
<keyword evidence="8" id="KW-0626">Porin</keyword>
<feature type="signal peptide" evidence="11">
    <location>
        <begin position="1"/>
        <end position="19"/>
    </location>
</feature>
<dbReference type="GO" id="GO:0015288">
    <property type="term" value="F:porin activity"/>
    <property type="evidence" value="ECO:0007669"/>
    <property type="project" value="UniProtKB-KW"/>
</dbReference>
<name>A0AAW6RMX4_9BURK</name>
<feature type="domain" description="Porin" evidence="12">
    <location>
        <begin position="7"/>
        <end position="323"/>
    </location>
</feature>
<evidence type="ECO:0000313" key="13">
    <source>
        <dbReference type="EMBL" id="MDG9700262.1"/>
    </source>
</evidence>
<sequence>MKKSLIALAVLAASGAVMAQSSVTLYGVVDLGIGRVDYNPATLGVKRPNVKTQMHGNAIVNNGASRIGFRGVEDLGGGLKAGFNYEQSIDAENGAARSGYGRQANVWVEGGFGQFKMGRAFTPSYNGMEVWELLGAPGYSVVGNTYGFVGRSSARNNSQFSYKTPVFGGFSGEIGFVTKGDYHLNGKNHKIDANLIYANGPLGVGFSYNKVSKEKANYALGAKYDFGMFTLAASYNDARNHEVTDDEGNALGVNRRSGFTIGGLVKFDNVSVALDVARDTKHQNAYDSTVKYKKYTNAVVEAKYALSKRTFLYADYLRLDSTNNYGVGLRHNF</sequence>
<keyword evidence="5" id="KW-0812">Transmembrane</keyword>
<keyword evidence="3" id="KW-0813">Transport</keyword>